<keyword evidence="1" id="KW-1133">Transmembrane helix</keyword>
<organism evidence="2">
    <name type="scientific">viral metagenome</name>
    <dbReference type="NCBI Taxonomy" id="1070528"/>
    <lineage>
        <taxon>unclassified sequences</taxon>
        <taxon>metagenomes</taxon>
        <taxon>organismal metagenomes</taxon>
    </lineage>
</organism>
<name>A0A6C0E1X2_9ZZZZ</name>
<accession>A0A6C0E1X2</accession>
<proteinExistence type="predicted"/>
<evidence type="ECO:0000256" key="1">
    <source>
        <dbReference type="SAM" id="Phobius"/>
    </source>
</evidence>
<dbReference type="AlphaFoldDB" id="A0A6C0E1X2"/>
<evidence type="ECO:0000313" key="2">
    <source>
        <dbReference type="EMBL" id="QHT21405.1"/>
    </source>
</evidence>
<keyword evidence="1" id="KW-0472">Membrane</keyword>
<protein>
    <submittedName>
        <fullName evidence="2">Uncharacterized protein</fullName>
    </submittedName>
</protein>
<keyword evidence="1" id="KW-0812">Transmembrane</keyword>
<feature type="transmembrane region" description="Helical" evidence="1">
    <location>
        <begin position="6"/>
        <end position="30"/>
    </location>
</feature>
<reference evidence="2" key="1">
    <citation type="journal article" date="2020" name="Nature">
        <title>Giant virus diversity and host interactions through global metagenomics.</title>
        <authorList>
            <person name="Schulz F."/>
            <person name="Roux S."/>
            <person name="Paez-Espino D."/>
            <person name="Jungbluth S."/>
            <person name="Walsh D.A."/>
            <person name="Denef V.J."/>
            <person name="McMahon K.D."/>
            <person name="Konstantinidis K.T."/>
            <person name="Eloe-Fadrosh E.A."/>
            <person name="Kyrpides N.C."/>
            <person name="Woyke T."/>
        </authorList>
    </citation>
    <scope>NUCLEOTIDE SEQUENCE</scope>
    <source>
        <strain evidence="2">GVMAG-M-3300023174-92</strain>
    </source>
</reference>
<sequence length="192" mass="22109">MKTFHIFILLIALLFFIGLVVYTLIIDYLYTKPEVFPRDMTSCPDYWEIDESGNCIIPMHVNHNNVGKLAYSQDFSYNLYEHSSYQHSSKLGSNYLMKYDDLTLIQNGIPKSTVKVGDQKKNGIYRYDIQNSIPAGYDSRNPGVIDFKSSDWALKSTHKGLGDPYCGIGEWVKQNDIQWDSINAYYKSVCKK</sequence>
<dbReference type="EMBL" id="MN739691">
    <property type="protein sequence ID" value="QHT21405.1"/>
    <property type="molecule type" value="Genomic_DNA"/>
</dbReference>